<sequence length="761" mass="84755">MDKNKIIEAAAKLVAKGAYDKAIKEYQKVLEADPKDGRVLQKMGELFQKKNDNVQAAFYFTKVAEGYSADGFFLKAVALYKQVLKLNPNLLDVNLKLAELHQQLGLMSEAMAYFQIVANHYDKAGDVKNSLDTLKKMVDLDPENVASKIKLAELYARENMAREAAQEFKKAAEYLKRNNRMDDWFRVAERLATLEPDNVALARDLAQQYLARGDQKRALARLQVCFKADGRDVETLSMLAQAFHGLGQTAKTISVYKELAKVYQERSRAQDARDIWDRIAELDPTDADLQAYQAEAPAASSAEPAFRPSRSMAAVSPAAAAPVSRPSRSMEAVVATPAAPSAPASPPPSTPSPAAPAATAAPAAAASSGKDQFSKLLTETEVYVKYGLHDKALDHLRKIFSVDPENLDAHEKAYQIYVASGNVAQAGEQLLNVLRLCTRRAEVQRAQPYLTTILQQNPGHPEVPAFLSVLQTDDAAPSANSSVESVAEDANSSTPTTMRSSWPTLPRMPSRSPWMTRWPSSPRATSTTRTRRSSPASSASPRTPMRRRAWCSRMSRRRTSPCSARKKSPRRPRSPTSARTPWTSPWMRRSRASRCRARRPTRTSQRASTRWNWSRPTPSRTRSPLPTWTTRARPRTRPRSAPTSSRSPNRSRSPFRSSWRPGPPSRRPRPSPRLRLRPPGPLPPPRSPPRPPPGPLLPPRSLLLPPRSPRRPWPPRLLRRPPGPLPWSRRPRKSPVARSATRPASSSTRASTKRRGKSSRR</sequence>
<feature type="compositionally biased region" description="Low complexity" evidence="4">
    <location>
        <begin position="737"/>
        <end position="750"/>
    </location>
</feature>
<dbReference type="AlphaFoldDB" id="S9QPF5"/>
<protein>
    <submittedName>
        <fullName evidence="5">TPR domain protein</fullName>
    </submittedName>
</protein>
<dbReference type="InterPro" id="IPR051012">
    <property type="entry name" value="CellSynth/LPSAsmb/PSIAsmb"/>
</dbReference>
<keyword evidence="6" id="KW-1185">Reference proteome</keyword>
<feature type="repeat" description="TPR" evidence="3">
    <location>
        <begin position="253"/>
        <end position="286"/>
    </location>
</feature>
<dbReference type="InterPro" id="IPR011990">
    <property type="entry name" value="TPR-like_helical_dom_sf"/>
</dbReference>
<feature type="repeat" description="TPR" evidence="3">
    <location>
        <begin position="3"/>
        <end position="36"/>
    </location>
</feature>
<dbReference type="PROSITE" id="PS50005">
    <property type="entry name" value="TPR"/>
    <property type="match status" value="4"/>
</dbReference>
<feature type="compositionally biased region" description="Pro residues" evidence="4">
    <location>
        <begin position="711"/>
        <end position="725"/>
    </location>
</feature>
<comment type="caution">
    <text evidence="5">The sequence shown here is derived from an EMBL/GenBank/DDBJ whole genome shotgun (WGS) entry which is preliminary data.</text>
</comment>
<dbReference type="PANTHER" id="PTHR45586">
    <property type="entry name" value="TPR REPEAT-CONTAINING PROTEIN PA4667"/>
    <property type="match status" value="1"/>
</dbReference>
<evidence type="ECO:0000313" key="5">
    <source>
        <dbReference type="EMBL" id="EPX63179.1"/>
    </source>
</evidence>
<feature type="compositionally biased region" description="Low complexity" evidence="4">
    <location>
        <begin position="639"/>
        <end position="660"/>
    </location>
</feature>
<gene>
    <name evidence="5" type="ORF">D187_006589</name>
</gene>
<dbReference type="SUPFAM" id="SSF48452">
    <property type="entry name" value="TPR-like"/>
    <property type="match status" value="2"/>
</dbReference>
<evidence type="ECO:0000313" key="6">
    <source>
        <dbReference type="Proteomes" id="UP000011682"/>
    </source>
</evidence>
<accession>S9QPF5</accession>
<feature type="compositionally biased region" description="Basic residues" evidence="4">
    <location>
        <begin position="588"/>
        <end position="601"/>
    </location>
</feature>
<feature type="compositionally biased region" description="Low complexity" evidence="4">
    <location>
        <begin position="320"/>
        <end position="342"/>
    </location>
</feature>
<organism evidence="5 6">
    <name type="scientific">Cystobacter fuscus (strain ATCC 25194 / DSM 2262 / NBRC 100088 / M29)</name>
    <dbReference type="NCBI Taxonomy" id="1242864"/>
    <lineage>
        <taxon>Bacteria</taxon>
        <taxon>Pseudomonadati</taxon>
        <taxon>Myxococcota</taxon>
        <taxon>Myxococcia</taxon>
        <taxon>Myxococcales</taxon>
        <taxon>Cystobacterineae</taxon>
        <taxon>Archangiaceae</taxon>
        <taxon>Cystobacter</taxon>
    </lineage>
</organism>
<evidence type="ECO:0000256" key="4">
    <source>
        <dbReference type="SAM" id="MobiDB-lite"/>
    </source>
</evidence>
<evidence type="ECO:0000256" key="1">
    <source>
        <dbReference type="ARBA" id="ARBA00022737"/>
    </source>
</evidence>
<evidence type="ECO:0000256" key="3">
    <source>
        <dbReference type="PROSITE-ProRule" id="PRU00339"/>
    </source>
</evidence>
<feature type="compositionally biased region" description="Basic residues" evidence="4">
    <location>
        <begin position="666"/>
        <end position="676"/>
    </location>
</feature>
<evidence type="ECO:0000256" key="2">
    <source>
        <dbReference type="ARBA" id="ARBA00022803"/>
    </source>
</evidence>
<feature type="repeat" description="TPR" evidence="3">
    <location>
        <begin position="111"/>
        <end position="144"/>
    </location>
</feature>
<dbReference type="PANTHER" id="PTHR45586:SF1">
    <property type="entry name" value="LIPOPOLYSACCHARIDE ASSEMBLY PROTEIN B"/>
    <property type="match status" value="1"/>
</dbReference>
<feature type="repeat" description="TPR" evidence="3">
    <location>
        <begin position="373"/>
        <end position="406"/>
    </location>
</feature>
<dbReference type="Gene3D" id="1.25.40.10">
    <property type="entry name" value="Tetratricopeptide repeat domain"/>
    <property type="match status" value="5"/>
</dbReference>
<dbReference type="SMART" id="SM00028">
    <property type="entry name" value="TPR"/>
    <property type="match status" value="6"/>
</dbReference>
<feature type="compositionally biased region" description="Basic residues" evidence="4">
    <location>
        <begin position="544"/>
        <end position="573"/>
    </location>
</feature>
<feature type="compositionally biased region" description="Low complexity" evidence="4">
    <location>
        <begin position="519"/>
        <end position="543"/>
    </location>
</feature>
<proteinExistence type="predicted"/>
<keyword evidence="2 3" id="KW-0802">TPR repeat</keyword>
<reference evidence="5" key="1">
    <citation type="submission" date="2013-05" db="EMBL/GenBank/DDBJ databases">
        <title>Genome assembly of Cystobacter fuscus DSM 2262.</title>
        <authorList>
            <person name="Sharma G."/>
            <person name="Khatri I."/>
            <person name="Kaur C."/>
            <person name="Mayilraj S."/>
            <person name="Subramanian S."/>
        </authorList>
    </citation>
    <scope>NUCLEOTIDE SEQUENCE [LARGE SCALE GENOMIC DNA]</scope>
    <source>
        <strain evidence="5">DSM 2262</strain>
    </source>
</reference>
<feature type="compositionally biased region" description="Basic residues" evidence="4">
    <location>
        <begin position="751"/>
        <end position="761"/>
    </location>
</feature>
<feature type="region of interest" description="Disordered" evidence="4">
    <location>
        <begin position="320"/>
        <end position="370"/>
    </location>
</feature>
<feature type="compositionally biased region" description="Low complexity" evidence="4">
    <location>
        <begin position="355"/>
        <end position="368"/>
    </location>
</feature>
<dbReference type="RefSeq" id="WP_002631859.1">
    <property type="nucleotide sequence ID" value="NZ_ANAH02000006.1"/>
</dbReference>
<feature type="compositionally biased region" description="Low complexity" evidence="4">
    <location>
        <begin position="574"/>
        <end position="586"/>
    </location>
</feature>
<keyword evidence="1" id="KW-0677">Repeat</keyword>
<feature type="compositionally biased region" description="Pro residues" evidence="4">
    <location>
        <begin position="678"/>
        <end position="698"/>
    </location>
</feature>
<dbReference type="Proteomes" id="UP000011682">
    <property type="component" value="Unassembled WGS sequence"/>
</dbReference>
<dbReference type="EMBL" id="ANAH02000006">
    <property type="protein sequence ID" value="EPX63179.1"/>
    <property type="molecule type" value="Genomic_DNA"/>
</dbReference>
<dbReference type="Pfam" id="PF13181">
    <property type="entry name" value="TPR_8"/>
    <property type="match status" value="1"/>
</dbReference>
<feature type="region of interest" description="Disordered" evidence="4">
    <location>
        <begin position="477"/>
        <end position="761"/>
    </location>
</feature>
<dbReference type="eggNOG" id="COG0457">
    <property type="taxonomic scope" value="Bacteria"/>
</dbReference>
<feature type="compositionally biased region" description="Polar residues" evidence="4">
    <location>
        <begin position="478"/>
        <end position="503"/>
    </location>
</feature>
<name>S9QPF5_CYSF2</name>
<dbReference type="InterPro" id="IPR019734">
    <property type="entry name" value="TPR_rpt"/>
</dbReference>
<feature type="compositionally biased region" description="Pro residues" evidence="4">
    <location>
        <begin position="343"/>
        <end position="354"/>
    </location>
</feature>
<feature type="compositionally biased region" description="Low complexity" evidence="4">
    <location>
        <begin position="602"/>
        <end position="631"/>
    </location>
</feature>